<feature type="region of interest" description="Disordered" evidence="7">
    <location>
        <begin position="405"/>
        <end position="437"/>
    </location>
</feature>
<evidence type="ECO:0000256" key="5">
    <source>
        <dbReference type="ARBA" id="ARBA00023180"/>
    </source>
</evidence>
<dbReference type="SMART" id="SM00032">
    <property type="entry name" value="CCP"/>
    <property type="match status" value="2"/>
</dbReference>
<keyword evidence="3" id="KW-0677">Repeat</keyword>
<dbReference type="Pfam" id="PF00084">
    <property type="entry name" value="Sushi"/>
    <property type="match status" value="2"/>
</dbReference>
<dbReference type="SMART" id="SM00179">
    <property type="entry name" value="EGF_CA"/>
    <property type="match status" value="1"/>
</dbReference>
<evidence type="ECO:0000256" key="7">
    <source>
        <dbReference type="SAM" id="MobiDB-lite"/>
    </source>
</evidence>
<dbReference type="PANTHER" id="PTHR19325">
    <property type="entry name" value="COMPLEMENT COMPONENT-RELATED SUSHI DOMAIN-CONTAINING"/>
    <property type="match status" value="1"/>
</dbReference>
<comment type="caution">
    <text evidence="9">The sequence shown here is derived from an EMBL/GenBank/DDBJ whole genome shotgun (WGS) entry which is preliminary data.</text>
</comment>
<keyword evidence="1" id="KW-0245">EGF-like domain</keyword>
<evidence type="ECO:0000313" key="9">
    <source>
        <dbReference type="EMBL" id="KAK7499840.1"/>
    </source>
</evidence>
<dbReference type="InterPro" id="IPR050350">
    <property type="entry name" value="Compl-Cell_Adhes-Reg"/>
</dbReference>
<feature type="domain" description="Sushi" evidence="8">
    <location>
        <begin position="1"/>
        <end position="63"/>
    </location>
</feature>
<proteinExistence type="predicted"/>
<dbReference type="Pfam" id="PF07645">
    <property type="entry name" value="EGF_CA"/>
    <property type="match status" value="1"/>
</dbReference>
<keyword evidence="2 6" id="KW-0768">Sushi</keyword>
<name>A0ABD0LK69_9CAEN</name>
<sequence>VSCGSPPPVRHAEASVASGVFTDIVTYRCANGYQNNNTDGTGRRYCSADGTWVQDKADPLCVETLCGVPPRINNTDLYPKQVGGSVNDTASYACKEGFVQSQGGSGTRTCTVSGEWAANDTDPDPVCQDKDECMSGLNDCSQECVNLEGSYACRCYDGYVHLANGSGCRDHPLPRRNAGVWLDGETPLALLSQKNPRKVMMMREAMQRSIAKSLAELDIRDTGSDPDILELRRRASQVSGDPGLTCEDDVSTHGMGSSIDRLDAYTDDEGLLWYHAFGEEEYERLRSIVMASQDVAGPSKTAYQGAKLRPAENAGILSFQGGSFRPTDKTLDMAKPAEASHRRKASMECMSPRGSMGWRDSSVHFDPVTFARQAFYFNRDDAAVSSADSSPPVTTRATDPARVIARPTVVITRPGEDLDTQGTKGNNTKNRKTRDNA</sequence>
<dbReference type="InterPro" id="IPR035976">
    <property type="entry name" value="Sushi/SCR/CCP_sf"/>
</dbReference>
<dbReference type="PROSITE" id="PS01186">
    <property type="entry name" value="EGF_2"/>
    <property type="match status" value="1"/>
</dbReference>
<dbReference type="InterPro" id="IPR049883">
    <property type="entry name" value="NOTCH1_EGF-like"/>
</dbReference>
<dbReference type="Gene3D" id="2.10.25.10">
    <property type="entry name" value="Laminin"/>
    <property type="match status" value="1"/>
</dbReference>
<feature type="disulfide bond" evidence="6">
    <location>
        <begin position="3"/>
        <end position="46"/>
    </location>
</feature>
<keyword evidence="5" id="KW-0325">Glycoprotein</keyword>
<evidence type="ECO:0000313" key="10">
    <source>
        <dbReference type="Proteomes" id="UP001519460"/>
    </source>
</evidence>
<evidence type="ECO:0000256" key="6">
    <source>
        <dbReference type="PROSITE-ProRule" id="PRU00302"/>
    </source>
</evidence>
<dbReference type="InterPro" id="IPR018097">
    <property type="entry name" value="EGF_Ca-bd_CS"/>
</dbReference>
<dbReference type="SUPFAM" id="SSF57535">
    <property type="entry name" value="Complement control module/SCR domain"/>
    <property type="match status" value="2"/>
</dbReference>
<dbReference type="InterPro" id="IPR001881">
    <property type="entry name" value="EGF-like_Ca-bd_dom"/>
</dbReference>
<dbReference type="Gene3D" id="2.10.70.10">
    <property type="entry name" value="Complement Module, domain 1"/>
    <property type="match status" value="2"/>
</dbReference>
<evidence type="ECO:0000256" key="2">
    <source>
        <dbReference type="ARBA" id="ARBA00022659"/>
    </source>
</evidence>
<feature type="domain" description="Sushi" evidence="8">
    <location>
        <begin position="64"/>
        <end position="129"/>
    </location>
</feature>
<dbReference type="AlphaFoldDB" id="A0ABD0LK69"/>
<evidence type="ECO:0000256" key="4">
    <source>
        <dbReference type="ARBA" id="ARBA00023157"/>
    </source>
</evidence>
<comment type="caution">
    <text evidence="6">Lacks conserved residue(s) required for the propagation of feature annotation.</text>
</comment>
<dbReference type="SUPFAM" id="SSF57196">
    <property type="entry name" value="EGF/Laminin"/>
    <property type="match status" value="1"/>
</dbReference>
<evidence type="ECO:0000256" key="3">
    <source>
        <dbReference type="ARBA" id="ARBA00022737"/>
    </source>
</evidence>
<dbReference type="PANTHER" id="PTHR19325:SF560">
    <property type="entry name" value="SUSHI, VON WILLEBRAND FACTOR TYPE A, EGF AND PENTRAXIN DOMAIN-CONTAINING PROTEIN 1"/>
    <property type="match status" value="1"/>
</dbReference>
<dbReference type="CDD" id="cd00033">
    <property type="entry name" value="CCP"/>
    <property type="match status" value="2"/>
</dbReference>
<dbReference type="PROSITE" id="PS01187">
    <property type="entry name" value="EGF_CA"/>
    <property type="match status" value="1"/>
</dbReference>
<dbReference type="EMBL" id="JACVVK020000041">
    <property type="protein sequence ID" value="KAK7499840.1"/>
    <property type="molecule type" value="Genomic_DNA"/>
</dbReference>
<evidence type="ECO:0000259" key="8">
    <source>
        <dbReference type="PROSITE" id="PS50923"/>
    </source>
</evidence>
<keyword evidence="4 6" id="KW-1015">Disulfide bond</keyword>
<protein>
    <recommendedName>
        <fullName evidence="8">Sushi domain-containing protein</fullName>
    </recommendedName>
</protein>
<dbReference type="InterPro" id="IPR000742">
    <property type="entry name" value="EGF"/>
</dbReference>
<dbReference type="InterPro" id="IPR000436">
    <property type="entry name" value="Sushi_SCR_CCP_dom"/>
</dbReference>
<organism evidence="9 10">
    <name type="scientific">Batillaria attramentaria</name>
    <dbReference type="NCBI Taxonomy" id="370345"/>
    <lineage>
        <taxon>Eukaryota</taxon>
        <taxon>Metazoa</taxon>
        <taxon>Spiralia</taxon>
        <taxon>Lophotrochozoa</taxon>
        <taxon>Mollusca</taxon>
        <taxon>Gastropoda</taxon>
        <taxon>Caenogastropoda</taxon>
        <taxon>Sorbeoconcha</taxon>
        <taxon>Cerithioidea</taxon>
        <taxon>Batillariidae</taxon>
        <taxon>Batillaria</taxon>
    </lineage>
</organism>
<dbReference type="PROSITE" id="PS50923">
    <property type="entry name" value="SUSHI"/>
    <property type="match status" value="2"/>
</dbReference>
<accession>A0ABD0LK69</accession>
<dbReference type="Proteomes" id="UP001519460">
    <property type="component" value="Unassembled WGS sequence"/>
</dbReference>
<reference evidence="9 10" key="1">
    <citation type="journal article" date="2023" name="Sci. Data">
        <title>Genome assembly of the Korean intertidal mud-creeper Batillaria attramentaria.</title>
        <authorList>
            <person name="Patra A.K."/>
            <person name="Ho P.T."/>
            <person name="Jun S."/>
            <person name="Lee S.J."/>
            <person name="Kim Y."/>
            <person name="Won Y.J."/>
        </authorList>
    </citation>
    <scope>NUCLEOTIDE SEQUENCE [LARGE SCALE GENOMIC DNA]</scope>
    <source>
        <strain evidence="9">Wonlab-2016</strain>
    </source>
</reference>
<feature type="non-terminal residue" evidence="9">
    <location>
        <position position="1"/>
    </location>
</feature>
<gene>
    <name evidence="9" type="ORF">BaRGS_00008931</name>
</gene>
<evidence type="ECO:0000256" key="1">
    <source>
        <dbReference type="ARBA" id="ARBA00022536"/>
    </source>
</evidence>
<keyword evidence="10" id="KW-1185">Reference proteome</keyword>